<dbReference type="InterPro" id="IPR033123">
    <property type="entry name" value="GH11_dom"/>
</dbReference>
<evidence type="ECO:0000256" key="10">
    <source>
        <dbReference type="ARBA" id="ARBA00022827"/>
    </source>
</evidence>
<keyword evidence="11" id="KW-0521">NADP</keyword>
<evidence type="ECO:0000256" key="1">
    <source>
        <dbReference type="ARBA" id="ARBA00000681"/>
    </source>
</evidence>
<comment type="cofactor">
    <cofactor evidence="2">
        <name>FAD</name>
        <dbReference type="ChEBI" id="CHEBI:57692"/>
    </cofactor>
</comment>
<dbReference type="OrthoDB" id="66881at2759"/>
<evidence type="ECO:0000256" key="14">
    <source>
        <dbReference type="ARBA" id="ARBA00023295"/>
    </source>
</evidence>
<dbReference type="Gene3D" id="3.50.50.60">
    <property type="entry name" value="FAD/NAD(P)-binding domain"/>
    <property type="match status" value="2"/>
</dbReference>
<keyword evidence="13 16" id="KW-0119">Carbohydrate metabolism</keyword>
<gene>
    <name evidence="18" type="ORF">GQ607_004158</name>
</gene>
<feature type="active site" description="Proton donor" evidence="16">
    <location>
        <position position="876"/>
    </location>
</feature>
<dbReference type="Pfam" id="PF13450">
    <property type="entry name" value="NAD_binding_8"/>
    <property type="match status" value="1"/>
</dbReference>
<dbReference type="GO" id="GO:0045493">
    <property type="term" value="P:xylan catabolic process"/>
    <property type="evidence" value="ECO:0007669"/>
    <property type="project" value="UniProtKB-UniRule"/>
</dbReference>
<dbReference type="GO" id="GO:0004497">
    <property type="term" value="F:monooxygenase activity"/>
    <property type="evidence" value="ECO:0007669"/>
    <property type="project" value="UniProtKB-KW"/>
</dbReference>
<keyword evidence="10" id="KW-0274">FAD</keyword>
<dbReference type="PANTHER" id="PTHR43098:SF2">
    <property type="entry name" value="FAD-BINDING MONOOXYGENASE AUSB-RELATED"/>
    <property type="match status" value="1"/>
</dbReference>
<protein>
    <recommendedName>
        <fullName evidence="6 16">endo-1,4-beta-xylanase</fullName>
        <ecNumber evidence="6 16">3.2.1.8</ecNumber>
    </recommendedName>
</protein>
<keyword evidence="14 16" id="KW-0326">Glycosidase</keyword>
<dbReference type="SUPFAM" id="SSF51905">
    <property type="entry name" value="FAD/NAD(P)-binding domain"/>
    <property type="match status" value="2"/>
</dbReference>
<comment type="pathway">
    <text evidence="3 16">Glycan degradation; xylan degradation.</text>
</comment>
<dbReference type="AlphaFoldDB" id="A0A8H3WMV2"/>
<keyword evidence="18" id="KW-0503">Monooxygenase</keyword>
<dbReference type="InterPro" id="IPR013320">
    <property type="entry name" value="ConA-like_dom_sf"/>
</dbReference>
<comment type="caution">
    <text evidence="18">The sequence shown here is derived from an EMBL/GenBank/DDBJ whole genome shotgun (WGS) entry which is preliminary data.</text>
</comment>
<dbReference type="Gene3D" id="2.60.120.180">
    <property type="match status" value="1"/>
</dbReference>
<evidence type="ECO:0000256" key="9">
    <source>
        <dbReference type="ARBA" id="ARBA00022801"/>
    </source>
</evidence>
<evidence type="ECO:0000256" key="4">
    <source>
        <dbReference type="ARBA" id="ARBA00007792"/>
    </source>
</evidence>
<dbReference type="InterPro" id="IPR036188">
    <property type="entry name" value="FAD/NAD-bd_sf"/>
</dbReference>
<keyword evidence="7" id="KW-0285">Flavoprotein</keyword>
<feature type="active site" description="Nucleophile" evidence="16">
    <location>
        <position position="787"/>
    </location>
</feature>
<dbReference type="Pfam" id="PF00457">
    <property type="entry name" value="Glyco_hydro_11"/>
    <property type="match status" value="1"/>
</dbReference>
<dbReference type="PANTHER" id="PTHR43098">
    <property type="entry name" value="L-ORNITHINE N(5)-MONOOXYGENASE-RELATED"/>
    <property type="match status" value="1"/>
</dbReference>
<keyword evidence="9 16" id="KW-0378">Hydrolase</keyword>
<evidence type="ECO:0000256" key="15">
    <source>
        <dbReference type="ARBA" id="ARBA00023326"/>
    </source>
</evidence>
<evidence type="ECO:0000256" key="13">
    <source>
        <dbReference type="ARBA" id="ARBA00023277"/>
    </source>
</evidence>
<evidence type="ECO:0000313" key="18">
    <source>
        <dbReference type="EMBL" id="KAF0328746.1"/>
    </source>
</evidence>
<evidence type="ECO:0000313" key="19">
    <source>
        <dbReference type="Proteomes" id="UP000434172"/>
    </source>
</evidence>
<keyword evidence="8 16" id="KW-0858">Xylan degradation</keyword>
<dbReference type="PROSITE" id="PS51761">
    <property type="entry name" value="GH11_3"/>
    <property type="match status" value="1"/>
</dbReference>
<proteinExistence type="inferred from homology"/>
<evidence type="ECO:0000256" key="7">
    <source>
        <dbReference type="ARBA" id="ARBA00022630"/>
    </source>
</evidence>
<evidence type="ECO:0000256" key="8">
    <source>
        <dbReference type="ARBA" id="ARBA00022651"/>
    </source>
</evidence>
<evidence type="ECO:0000259" key="17">
    <source>
        <dbReference type="PROSITE" id="PS51761"/>
    </source>
</evidence>
<keyword evidence="19" id="KW-1185">Reference proteome</keyword>
<dbReference type="GO" id="GO:0031176">
    <property type="term" value="F:endo-1,4-beta-xylanase activity"/>
    <property type="evidence" value="ECO:0007669"/>
    <property type="project" value="UniProtKB-UniRule"/>
</dbReference>
<dbReference type="UniPathway" id="UPA00114"/>
<accession>A0A8H3WMV2</accession>
<dbReference type="EC" id="3.2.1.8" evidence="6 16"/>
<dbReference type="InterPro" id="IPR013319">
    <property type="entry name" value="GH11/12"/>
</dbReference>
<keyword evidence="15 16" id="KW-0624">Polysaccharide degradation</keyword>
<dbReference type="InterPro" id="IPR001137">
    <property type="entry name" value="Glyco_hydro_11"/>
</dbReference>
<evidence type="ECO:0000256" key="5">
    <source>
        <dbReference type="ARBA" id="ARBA00010139"/>
    </source>
</evidence>
<comment type="similarity">
    <text evidence="5">Belongs to the FAD-binding monooxygenase family.</text>
</comment>
<comment type="catalytic activity">
    <reaction evidence="1 16">
        <text>Endohydrolysis of (1-&gt;4)-beta-D-xylosidic linkages in xylans.</text>
        <dbReference type="EC" id="3.2.1.8"/>
    </reaction>
</comment>
<evidence type="ECO:0000256" key="6">
    <source>
        <dbReference type="ARBA" id="ARBA00012590"/>
    </source>
</evidence>
<dbReference type="InterPro" id="IPR050775">
    <property type="entry name" value="FAD-binding_Monooxygenases"/>
</dbReference>
<comment type="similarity">
    <text evidence="4 16">Belongs to the glycosyl hydrolase 11 (cellulase G) family.</text>
</comment>
<reference evidence="18 19" key="1">
    <citation type="submission" date="2019-12" db="EMBL/GenBank/DDBJ databases">
        <title>A genome sequence resource for the geographically widespread anthracnose pathogen Colletotrichum asianum.</title>
        <authorList>
            <person name="Meng Y."/>
        </authorList>
    </citation>
    <scope>NUCLEOTIDE SEQUENCE [LARGE SCALE GENOMIC DNA]</scope>
    <source>
        <strain evidence="18 19">ICMP 18580</strain>
    </source>
</reference>
<evidence type="ECO:0000256" key="16">
    <source>
        <dbReference type="PROSITE-ProRule" id="PRU01097"/>
    </source>
</evidence>
<feature type="domain" description="GH11" evidence="17">
    <location>
        <begin position="703"/>
        <end position="889"/>
    </location>
</feature>
<dbReference type="PRINTS" id="PR00911">
    <property type="entry name" value="GLHYDRLASE11"/>
</dbReference>
<sequence length="890" mass="97495">MAIEIPDHLIEKYAAERTKRLRSDQLAQFVDFRDPALASMDKDPYVDYDALASRGFPLKDGSEVKVLIAGGGMFGVMTAHQLVNKAGIASSDIVIVDKAGGFGGTWYWNRYPGVACDIERYCYVPLLEETGYVPRHKYSYGHEIREHLERIANLSNIQGQFCTTIKHQKWDDEAKRWVVTLDQYLGPNHGRQQLTVRAQFLVLGGGIQTSPHAPKLNGIDTFSSAPGKVVMHTGRWDWSKTGGSQEVPNMTKLQGKRVGIIGTGATAVQVIPHVAKWAGHTYVFQRTPSYVGPRNQKETSPTDWARVAYKPGWQHERVANLDATFTGQPVNADMIQDGWTQVTGMRAALGHEGKVIAADEEGDHAKNMLNLDYPWTERMRARVDAEVKDPSVAERLKAWYPGFCKRPTFHGTYLSLFNRTEVSLVDTNGRGGEAYTPNGVMANGQEHEIDVLILATGYSVGLVDSCPSSALNAPLEGRGGRPFKDKWDGPDYGNLYGAMSNGFPNLFFASGSGGSVSQNAHSFYSLLTRLIAHVLKATFQGAEDAKKATVEVKKAAEDHWSAEVAKRARWFAAFPSCTPGYLTGEGLIQDQESLTEEIKEQIAKQSSWGEGILSFQKVVEGWMEDGKLDGPKTTNIQVLILSFILKMVSVRSFVLAFSAIAPCLAAPAIGPVELLPPHVERRGPSDFFLGPDHPLMLARRNESLERRGMTLEERTNYIQNYQTGGTVNFTPSGNSFTLNFDTTDDFVVGVGWNPGSTAPITHSGSFAVTKGLATLSVYGWTTTPLVEYYVIEDSAGFSQTGTQKGTVTSDGGSYTIWENVRTNAPSIQGTQTFNQYISVRNGGLSSGTVSIANHFNAWKSHGMNLGTLNFQVIAVETWNGAGSAKQTVTN</sequence>
<evidence type="ECO:0000256" key="2">
    <source>
        <dbReference type="ARBA" id="ARBA00001974"/>
    </source>
</evidence>
<dbReference type="Proteomes" id="UP000434172">
    <property type="component" value="Unassembled WGS sequence"/>
</dbReference>
<keyword evidence="12" id="KW-0560">Oxidoreductase</keyword>
<dbReference type="SUPFAM" id="SSF49899">
    <property type="entry name" value="Concanavalin A-like lectins/glucanases"/>
    <property type="match status" value="1"/>
</dbReference>
<evidence type="ECO:0000256" key="11">
    <source>
        <dbReference type="ARBA" id="ARBA00022857"/>
    </source>
</evidence>
<organism evidence="18 19">
    <name type="scientific">Colletotrichum asianum</name>
    <dbReference type="NCBI Taxonomy" id="702518"/>
    <lineage>
        <taxon>Eukaryota</taxon>
        <taxon>Fungi</taxon>
        <taxon>Dikarya</taxon>
        <taxon>Ascomycota</taxon>
        <taxon>Pezizomycotina</taxon>
        <taxon>Sordariomycetes</taxon>
        <taxon>Hypocreomycetidae</taxon>
        <taxon>Glomerellales</taxon>
        <taxon>Glomerellaceae</taxon>
        <taxon>Colletotrichum</taxon>
        <taxon>Colletotrichum gloeosporioides species complex</taxon>
    </lineage>
</organism>
<evidence type="ECO:0000256" key="12">
    <source>
        <dbReference type="ARBA" id="ARBA00023002"/>
    </source>
</evidence>
<evidence type="ECO:0000256" key="3">
    <source>
        <dbReference type="ARBA" id="ARBA00004851"/>
    </source>
</evidence>
<dbReference type="EMBL" id="WOWK01000016">
    <property type="protein sequence ID" value="KAF0328746.1"/>
    <property type="molecule type" value="Genomic_DNA"/>
</dbReference>
<name>A0A8H3WMV2_9PEZI</name>